<dbReference type="Pfam" id="PF11452">
    <property type="entry name" value="DUF3000"/>
    <property type="match status" value="1"/>
</dbReference>
<gene>
    <name evidence="2" type="ORF">ACFP3V_15265</name>
</gene>
<sequence length="210" mass="22656">MAAVSGRHPAQENSGEENTPAEFRAAVAALRATGVRPEVELADTPAPRKLAPYAFALEASVADEEGEELAGGRLVLLHEPDGHEAWDGRFRLVTLVRAELEPEMAHDPLLADVGWSWLMDALDQQGAQRTEPSGTVSRSSSHYFGALADRQASTEIEIRASWTPVGTDWAAHLRGWCELLCLCAGLPPTLPAPPSQQPGSVVPMPTRRRP</sequence>
<proteinExistence type="predicted"/>
<feature type="region of interest" description="Disordered" evidence="1">
    <location>
        <begin position="1"/>
        <end position="20"/>
    </location>
</feature>
<comment type="caution">
    <text evidence="2">The sequence shown here is derived from an EMBL/GenBank/DDBJ whole genome shotgun (WGS) entry which is preliminary data.</text>
</comment>
<name>A0ABW1G2R4_9ACTN</name>
<accession>A0ABW1G2R4</accession>
<evidence type="ECO:0000313" key="2">
    <source>
        <dbReference type="EMBL" id="MFC5908568.1"/>
    </source>
</evidence>
<evidence type="ECO:0000313" key="3">
    <source>
        <dbReference type="Proteomes" id="UP001596174"/>
    </source>
</evidence>
<organism evidence="2 3">
    <name type="scientific">Streptacidiphilus monticola</name>
    <dbReference type="NCBI Taxonomy" id="2161674"/>
    <lineage>
        <taxon>Bacteria</taxon>
        <taxon>Bacillati</taxon>
        <taxon>Actinomycetota</taxon>
        <taxon>Actinomycetes</taxon>
        <taxon>Kitasatosporales</taxon>
        <taxon>Streptomycetaceae</taxon>
        <taxon>Streptacidiphilus</taxon>
    </lineage>
</organism>
<dbReference type="EMBL" id="JBHSQJ010000061">
    <property type="protein sequence ID" value="MFC5908568.1"/>
    <property type="molecule type" value="Genomic_DNA"/>
</dbReference>
<feature type="region of interest" description="Disordered" evidence="1">
    <location>
        <begin position="191"/>
        <end position="210"/>
    </location>
</feature>
<evidence type="ECO:0000256" key="1">
    <source>
        <dbReference type="SAM" id="MobiDB-lite"/>
    </source>
</evidence>
<keyword evidence="3" id="KW-1185">Reference proteome</keyword>
<dbReference type="Proteomes" id="UP001596174">
    <property type="component" value="Unassembled WGS sequence"/>
</dbReference>
<dbReference type="RefSeq" id="WP_380583583.1">
    <property type="nucleotide sequence ID" value="NZ_JBHSQJ010000061.1"/>
</dbReference>
<protein>
    <submittedName>
        <fullName evidence="2">DUF3000 domain-containing protein</fullName>
    </submittedName>
</protein>
<dbReference type="InterPro" id="IPR021555">
    <property type="entry name" value="DUF3000"/>
</dbReference>
<reference evidence="3" key="1">
    <citation type="journal article" date="2019" name="Int. J. Syst. Evol. Microbiol.">
        <title>The Global Catalogue of Microorganisms (GCM) 10K type strain sequencing project: providing services to taxonomists for standard genome sequencing and annotation.</title>
        <authorList>
            <consortium name="The Broad Institute Genomics Platform"/>
            <consortium name="The Broad Institute Genome Sequencing Center for Infectious Disease"/>
            <person name="Wu L."/>
            <person name="Ma J."/>
        </authorList>
    </citation>
    <scope>NUCLEOTIDE SEQUENCE [LARGE SCALE GENOMIC DNA]</scope>
    <source>
        <strain evidence="3">JCM 4816</strain>
    </source>
</reference>